<feature type="region of interest" description="Disordered" evidence="2">
    <location>
        <begin position="375"/>
        <end position="410"/>
    </location>
</feature>
<name>A0A0M0HXX6_9VIBR</name>
<dbReference type="PANTHER" id="PTHR33375">
    <property type="entry name" value="CHROMOSOME-PARTITIONING PROTEIN PARB-RELATED"/>
    <property type="match status" value="1"/>
</dbReference>
<dbReference type="OrthoDB" id="9796891at2"/>
<dbReference type="AlphaFoldDB" id="A0A0M0HXX6"/>
<proteinExistence type="inferred from homology"/>
<dbReference type="NCBIfam" id="TIGR00180">
    <property type="entry name" value="parB_part"/>
    <property type="match status" value="1"/>
</dbReference>
<evidence type="ECO:0000313" key="5">
    <source>
        <dbReference type="Proteomes" id="UP000037530"/>
    </source>
</evidence>
<feature type="domain" description="ParB-like N-terminal" evidence="3">
    <location>
        <begin position="35"/>
        <end position="127"/>
    </location>
</feature>
<comment type="similarity">
    <text evidence="1">Belongs to the ParB family.</text>
</comment>
<evidence type="ECO:0000256" key="1">
    <source>
        <dbReference type="ARBA" id="ARBA00006295"/>
    </source>
</evidence>
<dbReference type="InterPro" id="IPR036086">
    <property type="entry name" value="ParB/Sulfiredoxin_sf"/>
</dbReference>
<dbReference type="PATRIC" id="fig|171383.3.peg.2984"/>
<dbReference type="EMBL" id="LHPI01000013">
    <property type="protein sequence ID" value="KOO06925.1"/>
    <property type="molecule type" value="Genomic_DNA"/>
</dbReference>
<dbReference type="InterPro" id="IPR004437">
    <property type="entry name" value="ParB/RepB/Spo0J"/>
</dbReference>
<evidence type="ECO:0000259" key="3">
    <source>
        <dbReference type="SMART" id="SM00470"/>
    </source>
</evidence>
<keyword evidence="5" id="KW-1185">Reference proteome</keyword>
<dbReference type="SUPFAM" id="SSF109709">
    <property type="entry name" value="KorB DNA-binding domain-like"/>
    <property type="match status" value="1"/>
</dbReference>
<dbReference type="Pfam" id="PF02195">
    <property type="entry name" value="ParB_N"/>
    <property type="match status" value="1"/>
</dbReference>
<dbReference type="InterPro" id="IPR050336">
    <property type="entry name" value="Chromosome_partition/occlusion"/>
</dbReference>
<dbReference type="GO" id="GO:0005694">
    <property type="term" value="C:chromosome"/>
    <property type="evidence" value="ECO:0007669"/>
    <property type="project" value="TreeGrafter"/>
</dbReference>
<evidence type="ECO:0000256" key="2">
    <source>
        <dbReference type="SAM" id="MobiDB-lite"/>
    </source>
</evidence>
<dbReference type="SMART" id="SM00470">
    <property type="entry name" value="ParB"/>
    <property type="match status" value="1"/>
</dbReference>
<dbReference type="SUPFAM" id="SSF110849">
    <property type="entry name" value="ParB/Sulfiredoxin"/>
    <property type="match status" value="1"/>
</dbReference>
<dbReference type="GO" id="GO:0007059">
    <property type="term" value="P:chromosome segregation"/>
    <property type="evidence" value="ECO:0007669"/>
    <property type="project" value="TreeGrafter"/>
</dbReference>
<comment type="caution">
    <text evidence="4">The sequence shown here is derived from an EMBL/GenBank/DDBJ whole genome shotgun (WGS) entry which is preliminary data.</text>
</comment>
<evidence type="ECO:0000313" key="4">
    <source>
        <dbReference type="EMBL" id="KOO06925.1"/>
    </source>
</evidence>
<dbReference type="InterPro" id="IPR003115">
    <property type="entry name" value="ParB_N"/>
</dbReference>
<protein>
    <recommendedName>
        <fullName evidence="3">ParB-like N-terminal domain-containing protein</fullName>
    </recommendedName>
</protein>
<dbReference type="Proteomes" id="UP000037530">
    <property type="component" value="Unassembled WGS sequence"/>
</dbReference>
<dbReference type="Gene3D" id="1.10.10.2830">
    <property type="match status" value="1"/>
</dbReference>
<dbReference type="STRING" id="171383.AKJ31_14590"/>
<dbReference type="RefSeq" id="WP_053409848.1">
    <property type="nucleotide sequence ID" value="NZ_LHPI01000013.1"/>
</dbReference>
<sequence length="614" mass="68748">MQTEQVKQTEQLYLPVVIREGQEFDFTALESGTPIRVSPKLIDDLTIGGNKRRKKERSDDFAESIRTNGVIQSLSVRPHVDNPHRLELCAGYGRRDMSLRFDLESVPVVVNQYSDREALAVMFAENHDRENITIVDEADLAQNYLSYHDGDYATAAVALGLSEKTFRERLQLKRLTDNVLDHLADPTNKFTLGHALILSTFDAETQEKTLAAILANPTEYTVKNLKLRASQRQIPLAKAPFDTKACDSCIHNTGEQLDLLGNGDTDAKCSKASCFIEKAQAWVHNERTAELEEKYGRVIAWEAKPESDRRTVTEEVVGKKQFTSGCMGCESKCTVVDDRPMKWGEYTQDQCIDTDCFNSCVSALKEAKAEKARKQKEAREAKEKEKVAAQEQQAESSNVDVADQPTEEKKVTVEQEEVVVTTAPVQRKTSAAVLEDYRKSLRATSASVAITDPQFRMATALAALCDVSGYEPPVDAIKKNRWPRFNDRVLAFMDLSLQQIQEYMAEAVIHHATVGDKNSNTDLMINVLGKNPKGQSIAIEAWKPSKERLGMYNIAQINQMCVEAGFDKAYEAANGEASFSLLFKNRKDDIVSGVMGFKFDWSHFAPSDYLALVR</sequence>
<dbReference type="GO" id="GO:0003677">
    <property type="term" value="F:DNA binding"/>
    <property type="evidence" value="ECO:0007669"/>
    <property type="project" value="InterPro"/>
</dbReference>
<dbReference type="PANTHER" id="PTHR33375:SF1">
    <property type="entry name" value="CHROMOSOME-PARTITIONING PROTEIN PARB-RELATED"/>
    <property type="match status" value="1"/>
</dbReference>
<reference evidence="5" key="1">
    <citation type="submission" date="2015-08" db="EMBL/GenBank/DDBJ databases">
        <title>Vibrio galatheae sp. nov., a novel member of the Vibrionaceae family isolated from the Solomon Islands.</title>
        <authorList>
            <person name="Giubergia S."/>
            <person name="Machado H."/>
            <person name="Mateiu R.V."/>
            <person name="Gram L."/>
        </authorList>
    </citation>
    <scope>NUCLEOTIDE SEQUENCE [LARGE SCALE GENOMIC DNA]</scope>
    <source>
        <strain evidence="5">DSM 19134</strain>
    </source>
</reference>
<accession>A0A0M0HXX6</accession>
<organism evidence="4 5">
    <name type="scientific">Vibrio hepatarius</name>
    <dbReference type="NCBI Taxonomy" id="171383"/>
    <lineage>
        <taxon>Bacteria</taxon>
        <taxon>Pseudomonadati</taxon>
        <taxon>Pseudomonadota</taxon>
        <taxon>Gammaproteobacteria</taxon>
        <taxon>Vibrionales</taxon>
        <taxon>Vibrionaceae</taxon>
        <taxon>Vibrio</taxon>
        <taxon>Vibrio oreintalis group</taxon>
    </lineage>
</organism>
<gene>
    <name evidence="4" type="ORF">AKJ31_14590</name>
</gene>
<feature type="compositionally biased region" description="Basic and acidic residues" evidence="2">
    <location>
        <begin position="375"/>
        <end position="388"/>
    </location>
</feature>
<dbReference type="Gene3D" id="3.90.1530.30">
    <property type="match status" value="1"/>
</dbReference>